<accession>A0A812PF00</accession>
<feature type="region of interest" description="Disordered" evidence="6">
    <location>
        <begin position="1359"/>
        <end position="1386"/>
    </location>
</feature>
<feature type="compositionally biased region" description="Basic residues" evidence="6">
    <location>
        <begin position="1452"/>
        <end position="1463"/>
    </location>
</feature>
<dbReference type="OrthoDB" id="436262at2759"/>
<feature type="compositionally biased region" description="Basic and acidic residues" evidence="6">
    <location>
        <begin position="549"/>
        <end position="582"/>
    </location>
</feature>
<organism evidence="8 9">
    <name type="scientific">Symbiodinium natans</name>
    <dbReference type="NCBI Taxonomy" id="878477"/>
    <lineage>
        <taxon>Eukaryota</taxon>
        <taxon>Sar</taxon>
        <taxon>Alveolata</taxon>
        <taxon>Dinophyceae</taxon>
        <taxon>Suessiales</taxon>
        <taxon>Symbiodiniaceae</taxon>
        <taxon>Symbiodinium</taxon>
    </lineage>
</organism>
<dbReference type="GO" id="GO:0000796">
    <property type="term" value="C:condensin complex"/>
    <property type="evidence" value="ECO:0007669"/>
    <property type="project" value="TreeGrafter"/>
</dbReference>
<evidence type="ECO:0000256" key="5">
    <source>
        <dbReference type="ARBA" id="ARBA00023306"/>
    </source>
</evidence>
<keyword evidence="3" id="KW-0498">Mitosis</keyword>
<comment type="caution">
    <text evidence="8">The sequence shown here is derived from an EMBL/GenBank/DDBJ whole genome shotgun (WGS) entry which is preliminary data.</text>
</comment>
<feature type="compositionally biased region" description="Basic and acidic residues" evidence="6">
    <location>
        <begin position="1408"/>
        <end position="1417"/>
    </location>
</feature>
<evidence type="ECO:0000256" key="3">
    <source>
        <dbReference type="ARBA" id="ARBA00022776"/>
    </source>
</evidence>
<dbReference type="GO" id="GO:0010032">
    <property type="term" value="P:meiotic chromosome condensation"/>
    <property type="evidence" value="ECO:0007669"/>
    <property type="project" value="TreeGrafter"/>
</dbReference>
<dbReference type="GO" id="GO:0000779">
    <property type="term" value="C:condensed chromosome, centromeric region"/>
    <property type="evidence" value="ECO:0007669"/>
    <property type="project" value="TreeGrafter"/>
</dbReference>
<name>A0A812PF00_9DINO</name>
<reference evidence="8" key="1">
    <citation type="submission" date="2021-02" db="EMBL/GenBank/DDBJ databases">
        <authorList>
            <person name="Dougan E. K."/>
            <person name="Rhodes N."/>
            <person name="Thang M."/>
            <person name="Chan C."/>
        </authorList>
    </citation>
    <scope>NUCLEOTIDE SEQUENCE</scope>
</reference>
<protein>
    <submittedName>
        <fullName evidence="8">Ncapd2 protein</fullName>
    </submittedName>
</protein>
<dbReference type="GO" id="GO:0007076">
    <property type="term" value="P:mitotic chromosome condensation"/>
    <property type="evidence" value="ECO:0007669"/>
    <property type="project" value="InterPro"/>
</dbReference>
<feature type="compositionally biased region" description="Acidic residues" evidence="6">
    <location>
        <begin position="528"/>
        <end position="539"/>
    </location>
</feature>
<keyword evidence="4" id="KW-0539">Nucleus</keyword>
<dbReference type="Proteomes" id="UP000604046">
    <property type="component" value="Unassembled WGS sequence"/>
</dbReference>
<keyword evidence="5" id="KW-0131">Cell cycle</keyword>
<feature type="region of interest" description="Disordered" evidence="6">
    <location>
        <begin position="1408"/>
        <end position="1495"/>
    </location>
</feature>
<dbReference type="SUPFAM" id="SSF48371">
    <property type="entry name" value="ARM repeat"/>
    <property type="match status" value="1"/>
</dbReference>
<dbReference type="GO" id="GO:0051301">
    <property type="term" value="P:cell division"/>
    <property type="evidence" value="ECO:0007669"/>
    <property type="project" value="UniProtKB-KW"/>
</dbReference>
<dbReference type="InterPro" id="IPR016024">
    <property type="entry name" value="ARM-type_fold"/>
</dbReference>
<dbReference type="EMBL" id="CAJNDS010002134">
    <property type="protein sequence ID" value="CAE7345157.1"/>
    <property type="molecule type" value="Genomic_DNA"/>
</dbReference>
<dbReference type="GO" id="GO:0042393">
    <property type="term" value="F:histone binding"/>
    <property type="evidence" value="ECO:0007669"/>
    <property type="project" value="TreeGrafter"/>
</dbReference>
<keyword evidence="2" id="KW-0132">Cell division</keyword>
<keyword evidence="9" id="KW-1185">Reference proteome</keyword>
<evidence type="ECO:0000256" key="2">
    <source>
        <dbReference type="ARBA" id="ARBA00022618"/>
    </source>
</evidence>
<evidence type="ECO:0000256" key="1">
    <source>
        <dbReference type="ARBA" id="ARBA00004123"/>
    </source>
</evidence>
<sequence length="1495" mass="163628">MRDFTLPFKPEELLAEPSDGRLWASDLPAVESWSDKELNKALDGLVGRLLASQGKDLAEESMFSLLFAILQAWPRLEDNIPPRVVDLLTDSARRLIAETSRLRKGTKPAKVDKGVDAQSKELRNACKVAAFFLRWTTEYLMQQGVAEARKGRGRGRGVKAGTALQQAEQAAAAEEAKEALKAQERQRCAVLQELAGLVNRGAMPWLWLSEPASWQQAATAVSDAGFYVFDSAEALKSRETRQTALQCIVAPLLQEGQQHSNLLVATVSKLIHGLRVAEGTAAFTAECLLHAHTTPLPRLFLVELTQHCGQELTAQGAFQRSLAAFLVALAERLPHVVLANISVLLPLLDVDCYPIRQAELGSSRKLPSGAHSVQPAADETEEAQEEVVQSNSGTFALAPATKTDLPLVFARACFLRLETLFTRSLDKSVWVRYRVLQTLTGLASNSRLPREQWPRVLDLAIRRMQDTASMSRKAAMQLVRTLVEFHPYGPALKGTGDERVKAEKLLTEIHDRLKKLKAEELAELEGREQEEEANEEAQEQPEKRRRVKGKTETEVSIAKEVDKDLSTEISSDDARQESRQKQREALLRMQECYAQRVQFVELLDSAETRLRSLLSSKTPTDVTEAIGVVVELRLRGVPAAARAFHQVLGLVWSRHAPIKDAAVDAFYRMHLEGRDAASAAMAILNIYKDGHAAGSLTHTHLASVQELIQQGADKELVSTREVMPTLLASLSEPSMSAFALRAMTALVPSSAGHAAISAALPKLKEFTAQHKPASAEDRLESLRLVCQLLMRFQASSKNPLPEPICAALHDISQQALLIVVQHFVSGEVPAHWFGAAQATMDLSFELAALGKSAVDAAHRSPDKVWENILNRMLCGLLGGILSRLVKLTLFFPKLPVLWGPFQAIIQVRQVSVPQLGCVAFVAGHLALRMLIFLEGLQSALKRKRLAQEEAKIAEQREKSKEKKAESAQKCFPGSDLRKAGGKKGKANKADEDEASMGGVGQEEREAEAFAQLAENGLLYSTNRLLDRVKPLLFACLLNKDLRTYPLIRRVGAISLCKFMTVSKRFCQENLQLLFSVLFPKSGKGQLTGAAPEDAVMGPGGLLEDLTLRQSLLVAVGDLLFRHPNVVEPWTLGCLKPRTGRLYATLTSTVESTEESGQSACDLRLTALLVLTHLVLNDMMKPRPVLLIRALWLTACSHEATARVARILFQELSKRSTNVVYNLLPEIVARLPEHVAEVGVEGGATGRVQYIMQFVEKEKHIEGLIEKFSLRLEQCAGGSGSHTEPTATQAEPEMDAEDVGPVRVEDTISCLAHALGAMNYSDRCILRLHDVIVVRKALNLSLSYHAVVRECILGVVEKARKPRQGKEKGESAPAEPDAAAPETGGAKGASAAAAAALDALEQLINTLAHGKDESKEEAPAIAVRKPGNAPAKKKQDANAEPGFEPEKKERSGKGRGKGRGKARSAGKENLPTNAPNKGGRKRKADKRADDDDEDYE</sequence>
<feature type="region of interest" description="Disordered" evidence="6">
    <location>
        <begin position="954"/>
        <end position="998"/>
    </location>
</feature>
<dbReference type="Pfam" id="PF12717">
    <property type="entry name" value="Cnd1"/>
    <property type="match status" value="1"/>
</dbReference>
<dbReference type="GO" id="GO:0005634">
    <property type="term" value="C:nucleus"/>
    <property type="evidence" value="ECO:0007669"/>
    <property type="project" value="UniProtKB-SubCell"/>
</dbReference>
<dbReference type="InterPro" id="IPR032682">
    <property type="entry name" value="Cnd1_C"/>
</dbReference>
<feature type="compositionally biased region" description="Low complexity" evidence="6">
    <location>
        <begin position="1370"/>
        <end position="1386"/>
    </location>
</feature>
<dbReference type="InterPro" id="IPR026971">
    <property type="entry name" value="CND1/NCAPD3"/>
</dbReference>
<evidence type="ECO:0000313" key="9">
    <source>
        <dbReference type="Proteomes" id="UP000604046"/>
    </source>
</evidence>
<dbReference type="PANTHER" id="PTHR14222">
    <property type="entry name" value="CONDENSIN"/>
    <property type="match status" value="1"/>
</dbReference>
<comment type="subcellular location">
    <subcellularLocation>
        <location evidence="1">Nucleus</location>
    </subcellularLocation>
</comment>
<evidence type="ECO:0000256" key="6">
    <source>
        <dbReference type="SAM" id="MobiDB-lite"/>
    </source>
</evidence>
<evidence type="ECO:0000313" key="8">
    <source>
        <dbReference type="EMBL" id="CAE7345157.1"/>
    </source>
</evidence>
<proteinExistence type="predicted"/>
<feature type="compositionally biased region" description="Basic and acidic residues" evidence="6">
    <location>
        <begin position="954"/>
        <end position="966"/>
    </location>
</feature>
<evidence type="ECO:0000256" key="4">
    <source>
        <dbReference type="ARBA" id="ARBA00023242"/>
    </source>
</evidence>
<feature type="domain" description="Condensin complex subunit 1 C-terminal" evidence="7">
    <location>
        <begin position="1162"/>
        <end position="1274"/>
    </location>
</feature>
<feature type="region of interest" description="Disordered" evidence="6">
    <location>
        <begin position="524"/>
        <end position="582"/>
    </location>
</feature>
<dbReference type="PANTHER" id="PTHR14222:SF2">
    <property type="entry name" value="CONDENSIN COMPLEX SUBUNIT 1"/>
    <property type="match status" value="1"/>
</dbReference>
<evidence type="ECO:0000259" key="7">
    <source>
        <dbReference type="Pfam" id="PF12717"/>
    </source>
</evidence>
<gene>
    <name evidence="8" type="primary">Ncapd2</name>
    <name evidence="8" type="ORF">SNAT2548_LOCUS18089</name>
</gene>